<proteinExistence type="inferred from homology"/>
<dbReference type="SUPFAM" id="SSF53649">
    <property type="entry name" value="Alkaline phosphatase-like"/>
    <property type="match status" value="1"/>
</dbReference>
<dbReference type="GO" id="GO:0047753">
    <property type="term" value="F:choline-sulfatase activity"/>
    <property type="evidence" value="ECO:0007669"/>
    <property type="project" value="UniProtKB-EC"/>
</dbReference>
<dbReference type="InterPro" id="IPR024607">
    <property type="entry name" value="Sulfatase_CS"/>
</dbReference>
<protein>
    <submittedName>
        <fullName evidence="4">Choline-sulfatase</fullName>
        <ecNumber evidence="4">3.1.6.6</ecNumber>
    </submittedName>
</protein>
<gene>
    <name evidence="4" type="ORF">FM105_08115</name>
</gene>
<evidence type="ECO:0000313" key="5">
    <source>
        <dbReference type="Proteomes" id="UP000196581"/>
    </source>
</evidence>
<evidence type="ECO:0000256" key="1">
    <source>
        <dbReference type="ARBA" id="ARBA00008779"/>
    </source>
</evidence>
<dbReference type="GO" id="GO:0004065">
    <property type="term" value="F:arylsulfatase activity"/>
    <property type="evidence" value="ECO:0007669"/>
    <property type="project" value="TreeGrafter"/>
</dbReference>
<dbReference type="RefSeq" id="WP_087007089.1">
    <property type="nucleotide sequence ID" value="NZ_FWFF01000014.1"/>
</dbReference>
<dbReference type="EC" id="3.1.6.6" evidence="4"/>
<dbReference type="Pfam" id="PF00884">
    <property type="entry name" value="Sulfatase"/>
    <property type="match status" value="1"/>
</dbReference>
<dbReference type="InterPro" id="IPR051849">
    <property type="entry name" value="GAG-degrading_sulfatase"/>
</dbReference>
<sequence length="558" mass="62987">MATAPSRPNVLVLCIDQWDMHMDLPDGVELPTLRRLEEHGVTLERHYCTVPICTPSRTTMWTGQHAKKVGMWDNTNFPWIDSMSTAIPTLGTMMRQEGYYTAFKGKWHVSDVTPLTSDALEPYGFSDYQLWGDPWGGPLEGEIKDGAIARETVDWLQHKAPADQPWLLVSSMVNPHDIMYLAEEDEFPGAGDHAVFGKSLHGSQDLGITRAWFDPELPPNFDDDLQQMPYGPRAYKQFVEQHYTTVRDERVDAWKKRRNYLINCMRMVDQEFATIIDELDRQNLWENTVVIFTSDHGEMNGAHRMHQKGGIHYQEATVVNLTAVVPGGEAGVRSNAVGSHLDLTPTVLGFAGVTEDERAQRYPQLPGRNLAEVLRTPSEATPPRGSQDSPGDGALLMWDGLHQQDPDWSATGALFPILNLPQEERPAALQRVGENFGAPDFSKRTFYRTIVDGRYKLVRWFSPLEYATPQTLDELYETADVVVHDLVEDPFELENIGDRAHPRYDAELIRSLLVKLNALIERELGEDESPIDLDLFGTREVQYSASVADDAEADVGRR</sequence>
<dbReference type="Proteomes" id="UP000196581">
    <property type="component" value="Unassembled WGS sequence"/>
</dbReference>
<evidence type="ECO:0000313" key="4">
    <source>
        <dbReference type="EMBL" id="SLM98019.1"/>
    </source>
</evidence>
<reference evidence="5" key="1">
    <citation type="submission" date="2017-02" db="EMBL/GenBank/DDBJ databases">
        <authorList>
            <person name="Dridi B."/>
        </authorList>
    </citation>
    <scope>NUCLEOTIDE SEQUENCE [LARGE SCALE GENOMIC DNA]</scope>
    <source>
        <strain evidence="5">B Co 03.10</strain>
    </source>
</reference>
<dbReference type="Gene3D" id="3.40.720.10">
    <property type="entry name" value="Alkaline Phosphatase, subunit A"/>
    <property type="match status" value="1"/>
</dbReference>
<dbReference type="PROSITE" id="PS00523">
    <property type="entry name" value="SULFATASE_1"/>
    <property type="match status" value="1"/>
</dbReference>
<evidence type="ECO:0000259" key="3">
    <source>
        <dbReference type="Pfam" id="PF00884"/>
    </source>
</evidence>
<organism evidence="4 5">
    <name type="scientific">Brevibacterium yomogidense</name>
    <dbReference type="NCBI Taxonomy" id="946573"/>
    <lineage>
        <taxon>Bacteria</taxon>
        <taxon>Bacillati</taxon>
        <taxon>Actinomycetota</taxon>
        <taxon>Actinomycetes</taxon>
        <taxon>Micrococcales</taxon>
        <taxon>Brevibacteriaceae</taxon>
        <taxon>Brevibacterium</taxon>
    </lineage>
</organism>
<comment type="similarity">
    <text evidence="1">Belongs to the sulfatase family.</text>
</comment>
<dbReference type="AlphaFoldDB" id="A0A1X6XG23"/>
<dbReference type="PANTHER" id="PTHR46615:SF1">
    <property type="entry name" value="ARYLSULFATASE K"/>
    <property type="match status" value="1"/>
</dbReference>
<evidence type="ECO:0000256" key="2">
    <source>
        <dbReference type="ARBA" id="ARBA00022801"/>
    </source>
</evidence>
<dbReference type="PANTHER" id="PTHR46615">
    <property type="entry name" value="ARYLSULFATASE K"/>
    <property type="match status" value="1"/>
</dbReference>
<keyword evidence="5" id="KW-1185">Reference proteome</keyword>
<feature type="domain" description="Sulfatase N-terminal" evidence="3">
    <location>
        <begin position="8"/>
        <end position="353"/>
    </location>
</feature>
<accession>A0A1X6XG23</accession>
<dbReference type="EMBL" id="FWFF01000014">
    <property type="protein sequence ID" value="SLM98019.1"/>
    <property type="molecule type" value="Genomic_DNA"/>
</dbReference>
<dbReference type="GO" id="GO:0015024">
    <property type="term" value="F:glucuronate-2-sulfatase activity"/>
    <property type="evidence" value="ECO:0007669"/>
    <property type="project" value="TreeGrafter"/>
</dbReference>
<keyword evidence="2 4" id="KW-0378">Hydrolase</keyword>
<dbReference type="InterPro" id="IPR000917">
    <property type="entry name" value="Sulfatase_N"/>
</dbReference>
<name>A0A1X6XG23_9MICO</name>
<dbReference type="InterPro" id="IPR017850">
    <property type="entry name" value="Alkaline_phosphatase_core_sf"/>
</dbReference>